<protein>
    <recommendedName>
        <fullName evidence="4">Secreted protein</fullName>
    </recommendedName>
</protein>
<gene>
    <name evidence="2" type="ORF">G7071_05420</name>
</gene>
<keyword evidence="3" id="KW-1185">Reference proteome</keyword>
<feature type="chain" id="PRO_5026284188" description="Secreted protein" evidence="1">
    <location>
        <begin position="29"/>
        <end position="183"/>
    </location>
</feature>
<organism evidence="2 3">
    <name type="scientific">Nocardioides piscis</name>
    <dbReference type="NCBI Taxonomy" id="2714938"/>
    <lineage>
        <taxon>Bacteria</taxon>
        <taxon>Bacillati</taxon>
        <taxon>Actinomycetota</taxon>
        <taxon>Actinomycetes</taxon>
        <taxon>Propionibacteriales</taxon>
        <taxon>Nocardioidaceae</taxon>
        <taxon>Nocardioides</taxon>
    </lineage>
</organism>
<dbReference type="RefSeq" id="WP_166315871.1">
    <property type="nucleotide sequence ID" value="NZ_CP049866.1"/>
</dbReference>
<evidence type="ECO:0000256" key="1">
    <source>
        <dbReference type="SAM" id="SignalP"/>
    </source>
</evidence>
<feature type="signal peptide" evidence="1">
    <location>
        <begin position="1"/>
        <end position="28"/>
    </location>
</feature>
<evidence type="ECO:0008006" key="4">
    <source>
        <dbReference type="Google" id="ProtNLM"/>
    </source>
</evidence>
<evidence type="ECO:0000313" key="2">
    <source>
        <dbReference type="EMBL" id="QIK74953.1"/>
    </source>
</evidence>
<evidence type="ECO:0000313" key="3">
    <source>
        <dbReference type="Proteomes" id="UP000502035"/>
    </source>
</evidence>
<dbReference type="KEGG" id="npi:G7071_05420"/>
<dbReference type="EMBL" id="CP049866">
    <property type="protein sequence ID" value="QIK74953.1"/>
    <property type="molecule type" value="Genomic_DNA"/>
</dbReference>
<dbReference type="Proteomes" id="UP000502035">
    <property type="component" value="Chromosome"/>
</dbReference>
<sequence length="183" mass="19388">MIRSRASLVLTLAAVAATSLVSASPVAAAPSDPRDLVVGRDIMPGWVWASGGPDGCTFSTMSPSSATSHFTTASTPELLNVPAGAKDVHIEGCGTVTHVDELPKRPRKRIVGEGEFVVGAHLAKHATYKAVRLDTFGCEWETFRSFAAADRFNGLADNEGLLKVPATAKVVLLDGDCTWKRVR</sequence>
<accession>A0A6G7YDT2</accession>
<keyword evidence="1" id="KW-0732">Signal</keyword>
<proteinExistence type="predicted"/>
<reference evidence="2 3" key="1">
    <citation type="submission" date="2020-03" db="EMBL/GenBank/DDBJ databases">
        <title>Nocardioides sp. nov., isolated from fish.</title>
        <authorList>
            <person name="Hyun D.-W."/>
            <person name="Bae J.-W."/>
        </authorList>
    </citation>
    <scope>NUCLEOTIDE SEQUENCE [LARGE SCALE GENOMIC DNA]</scope>
    <source>
        <strain evidence="2 3">HDW12A</strain>
    </source>
</reference>
<name>A0A6G7YDT2_9ACTN</name>
<dbReference type="AlphaFoldDB" id="A0A6G7YDT2"/>